<keyword evidence="3 4" id="KW-0520">NAD</keyword>
<evidence type="ECO:0000256" key="2">
    <source>
        <dbReference type="ARBA" id="ARBA00022448"/>
    </source>
</evidence>
<feature type="domain" description="NADH:ubiquinone oxidoreductase 30kDa subunit" evidence="6">
    <location>
        <begin position="34"/>
        <end position="153"/>
    </location>
</feature>
<dbReference type="Proteomes" id="UP001056035">
    <property type="component" value="Chromosome"/>
</dbReference>
<comment type="subunit">
    <text evidence="3">NDH-1 is composed of 14 different subunits. Subunits NuoB, C, D, E, F, and G constitute the peripheral sector of the complex.</text>
</comment>
<dbReference type="PROSITE" id="PS00542">
    <property type="entry name" value="COMPLEX1_30K"/>
    <property type="match status" value="1"/>
</dbReference>
<dbReference type="RefSeq" id="WP_254570794.1">
    <property type="nucleotide sequence ID" value="NZ_CP098502.1"/>
</dbReference>
<dbReference type="SUPFAM" id="SSF143243">
    <property type="entry name" value="Nqo5-like"/>
    <property type="match status" value="1"/>
</dbReference>
<dbReference type="PANTHER" id="PTHR10884">
    <property type="entry name" value="NADH DEHYDROGENASE UBIQUINONE IRON-SULFUR PROTEIN 3"/>
    <property type="match status" value="1"/>
</dbReference>
<dbReference type="Pfam" id="PF00329">
    <property type="entry name" value="Complex1_30kDa"/>
    <property type="match status" value="1"/>
</dbReference>
<keyword evidence="2 3" id="KW-0813">Transport</keyword>
<keyword evidence="8" id="KW-1185">Reference proteome</keyword>
<organism evidence="7 8">
    <name type="scientific">Paraconexibacter antarcticus</name>
    <dbReference type="NCBI Taxonomy" id="2949664"/>
    <lineage>
        <taxon>Bacteria</taxon>
        <taxon>Bacillati</taxon>
        <taxon>Actinomycetota</taxon>
        <taxon>Thermoleophilia</taxon>
        <taxon>Solirubrobacterales</taxon>
        <taxon>Paraconexibacteraceae</taxon>
        <taxon>Paraconexibacter</taxon>
    </lineage>
</organism>
<evidence type="ECO:0000256" key="1">
    <source>
        <dbReference type="ARBA" id="ARBA00007569"/>
    </source>
</evidence>
<accession>A0ABY5DSY7</accession>
<protein>
    <recommendedName>
        <fullName evidence="3">NADH-quinone oxidoreductase subunit C</fullName>
        <ecNumber evidence="3">7.1.1.-</ecNumber>
    </recommendedName>
    <alternativeName>
        <fullName evidence="3">NADH dehydrogenase I subunit C</fullName>
    </alternativeName>
    <alternativeName>
        <fullName evidence="3">NDH-1 subunit C</fullName>
    </alternativeName>
</protein>
<comment type="subcellular location">
    <subcellularLocation>
        <location evidence="3">Cell membrane</location>
        <topology evidence="3">Peripheral membrane protein</topology>
        <orientation evidence="3">Cytoplasmic side</orientation>
    </subcellularLocation>
</comment>
<evidence type="ECO:0000256" key="4">
    <source>
        <dbReference type="RuleBase" id="RU003456"/>
    </source>
</evidence>
<evidence type="ECO:0000313" key="8">
    <source>
        <dbReference type="Proteomes" id="UP001056035"/>
    </source>
</evidence>
<reference evidence="7 8" key="1">
    <citation type="submission" date="2022-06" db="EMBL/GenBank/DDBJ databases">
        <title>Paraconexibacter antarcticus.</title>
        <authorList>
            <person name="Kim C.S."/>
        </authorList>
    </citation>
    <scope>NUCLEOTIDE SEQUENCE [LARGE SCALE GENOMIC DNA]</scope>
    <source>
        <strain evidence="7 8">02-257</strain>
    </source>
</reference>
<evidence type="ECO:0000259" key="6">
    <source>
        <dbReference type="Pfam" id="PF00329"/>
    </source>
</evidence>
<dbReference type="NCBIfam" id="TIGR01961">
    <property type="entry name" value="NuoC_fam"/>
    <property type="match status" value="1"/>
</dbReference>
<evidence type="ECO:0000313" key="7">
    <source>
        <dbReference type="EMBL" id="UTI64081.1"/>
    </source>
</evidence>
<name>A0ABY5DSY7_9ACTN</name>
<comment type="catalytic activity">
    <reaction evidence="3 5">
        <text>a quinone + NADH + 5 H(+)(in) = a quinol + NAD(+) + 4 H(+)(out)</text>
        <dbReference type="Rhea" id="RHEA:57888"/>
        <dbReference type="ChEBI" id="CHEBI:15378"/>
        <dbReference type="ChEBI" id="CHEBI:24646"/>
        <dbReference type="ChEBI" id="CHEBI:57540"/>
        <dbReference type="ChEBI" id="CHEBI:57945"/>
        <dbReference type="ChEBI" id="CHEBI:132124"/>
    </reaction>
</comment>
<comment type="function">
    <text evidence="3">NDH-1 shuttles electrons from NADH, via FMN and iron-sulfur (Fe-S) centers, to quinones in the respiratory chain. The immediate electron acceptor for the enzyme in this species is believed to be a menaquinone. Couples the redox reaction to proton translocation (for every two electrons transferred, four hydrogen ions are translocated across the cytoplasmic membrane), and thus conserves the redox energy in a proton gradient.</text>
</comment>
<dbReference type="InterPro" id="IPR001268">
    <property type="entry name" value="NADH_UbQ_OxRdtase_30kDa_su"/>
</dbReference>
<dbReference type="PANTHER" id="PTHR10884:SF14">
    <property type="entry name" value="NADH DEHYDROGENASE [UBIQUINONE] IRON-SULFUR PROTEIN 3, MITOCHONDRIAL"/>
    <property type="match status" value="1"/>
</dbReference>
<dbReference type="InterPro" id="IPR037232">
    <property type="entry name" value="NADH_quin_OxRdtase_su_C/D-like"/>
</dbReference>
<keyword evidence="3 4" id="KW-1278">Translocase</keyword>
<dbReference type="InterPro" id="IPR020396">
    <property type="entry name" value="NADH_UbQ_OxRdtase_CS"/>
</dbReference>
<keyword evidence="3" id="KW-0472">Membrane</keyword>
<dbReference type="EC" id="7.1.1.-" evidence="3"/>
<keyword evidence="3 5" id="KW-0874">Quinone</keyword>
<dbReference type="HAMAP" id="MF_01357">
    <property type="entry name" value="NDH1_NuoC"/>
    <property type="match status" value="1"/>
</dbReference>
<proteinExistence type="inferred from homology"/>
<comment type="similarity">
    <text evidence="1 3 4">Belongs to the complex I 30 kDa subunit family.</text>
</comment>
<sequence length="171" mass="19018">MPDQTGLELLAQTVGDAVPDSVLRTVHFRGQGTIEVAPGAINDVLQALKGAGFRALSSVHGVDYYPEEPRLGVIYELLDMTALDRVRVKVRVTADEPTVPSVTPLWPTANHQEREVFDMFGVVFDGHPDPRRILMPEDYQGHPQRRDFPIGGEPVLFTKDQDTDYTPKVRA</sequence>
<dbReference type="Gene3D" id="3.30.460.80">
    <property type="entry name" value="NADH:ubiquinone oxidoreductase, 30kDa subunit"/>
    <property type="match status" value="1"/>
</dbReference>
<dbReference type="EMBL" id="CP098502">
    <property type="protein sequence ID" value="UTI64081.1"/>
    <property type="molecule type" value="Genomic_DNA"/>
</dbReference>
<keyword evidence="3" id="KW-1003">Cell membrane</keyword>
<gene>
    <name evidence="3" type="primary">nuoC</name>
    <name evidence="7" type="ORF">NBH00_22430</name>
</gene>
<evidence type="ECO:0000256" key="3">
    <source>
        <dbReference type="HAMAP-Rule" id="MF_01357"/>
    </source>
</evidence>
<dbReference type="InterPro" id="IPR010218">
    <property type="entry name" value="NADH_DH_suC"/>
</dbReference>
<evidence type="ECO:0000256" key="5">
    <source>
        <dbReference type="RuleBase" id="RU003582"/>
    </source>
</evidence>